<evidence type="ECO:0000313" key="3">
    <source>
        <dbReference type="Proteomes" id="UP000053558"/>
    </source>
</evidence>
<reference evidence="3" key="1">
    <citation type="journal article" date="2012" name="Science">
        <title>The Paleozoic origin of enzymatic lignin decomposition reconstructed from 31 fungal genomes.</title>
        <authorList>
            <person name="Floudas D."/>
            <person name="Binder M."/>
            <person name="Riley R."/>
            <person name="Barry K."/>
            <person name="Blanchette R.A."/>
            <person name="Henrissat B."/>
            <person name="Martinez A.T."/>
            <person name="Otillar R."/>
            <person name="Spatafora J.W."/>
            <person name="Yadav J.S."/>
            <person name="Aerts A."/>
            <person name="Benoit I."/>
            <person name="Boyd A."/>
            <person name="Carlson A."/>
            <person name="Copeland A."/>
            <person name="Coutinho P.M."/>
            <person name="de Vries R.P."/>
            <person name="Ferreira P."/>
            <person name="Findley K."/>
            <person name="Foster B."/>
            <person name="Gaskell J."/>
            <person name="Glotzer D."/>
            <person name="Gorecki P."/>
            <person name="Heitman J."/>
            <person name="Hesse C."/>
            <person name="Hori C."/>
            <person name="Igarashi K."/>
            <person name="Jurgens J.A."/>
            <person name="Kallen N."/>
            <person name="Kersten P."/>
            <person name="Kohler A."/>
            <person name="Kuees U."/>
            <person name="Kumar T.K.A."/>
            <person name="Kuo A."/>
            <person name="LaButti K."/>
            <person name="Larrondo L.F."/>
            <person name="Lindquist E."/>
            <person name="Ling A."/>
            <person name="Lombard V."/>
            <person name="Lucas S."/>
            <person name="Lundell T."/>
            <person name="Martin R."/>
            <person name="McLaughlin D.J."/>
            <person name="Morgenstern I."/>
            <person name="Morin E."/>
            <person name="Murat C."/>
            <person name="Nagy L.G."/>
            <person name="Nolan M."/>
            <person name="Ohm R.A."/>
            <person name="Patyshakuliyeva A."/>
            <person name="Rokas A."/>
            <person name="Ruiz-Duenas F.J."/>
            <person name="Sabat G."/>
            <person name="Salamov A."/>
            <person name="Samejima M."/>
            <person name="Schmutz J."/>
            <person name="Slot J.C."/>
            <person name="St John F."/>
            <person name="Stenlid J."/>
            <person name="Sun H."/>
            <person name="Sun S."/>
            <person name="Syed K."/>
            <person name="Tsang A."/>
            <person name="Wiebenga A."/>
            <person name="Young D."/>
            <person name="Pisabarro A."/>
            <person name="Eastwood D.C."/>
            <person name="Martin F."/>
            <person name="Cullen D."/>
            <person name="Grigoriev I.V."/>
            <person name="Hibbett D.S."/>
        </authorList>
    </citation>
    <scope>NUCLEOTIDE SEQUENCE [LARGE SCALE GENOMIC DNA]</scope>
    <source>
        <strain evidence="3">RWD-64-598 SS2</strain>
    </source>
</reference>
<feature type="domain" description="DUF6593" evidence="1">
    <location>
        <begin position="9"/>
        <end position="166"/>
    </location>
</feature>
<dbReference type="KEGG" id="cput:CONPUDRAFT_73130"/>
<protein>
    <recommendedName>
        <fullName evidence="1">DUF6593 domain-containing protein</fullName>
    </recommendedName>
</protein>
<dbReference type="RefSeq" id="XP_007768318.1">
    <property type="nucleotide sequence ID" value="XM_007770128.1"/>
</dbReference>
<dbReference type="AlphaFoldDB" id="A0A5M3MQP7"/>
<dbReference type="GeneID" id="19209081"/>
<organism evidence="2 3">
    <name type="scientific">Coniophora puteana (strain RWD-64-598)</name>
    <name type="common">Brown rot fungus</name>
    <dbReference type="NCBI Taxonomy" id="741705"/>
    <lineage>
        <taxon>Eukaryota</taxon>
        <taxon>Fungi</taxon>
        <taxon>Dikarya</taxon>
        <taxon>Basidiomycota</taxon>
        <taxon>Agaricomycotina</taxon>
        <taxon>Agaricomycetes</taxon>
        <taxon>Agaricomycetidae</taxon>
        <taxon>Boletales</taxon>
        <taxon>Coniophorineae</taxon>
        <taxon>Coniophoraceae</taxon>
        <taxon>Coniophora</taxon>
    </lineage>
</organism>
<sequence>MHLQMTSGDIRDAAFIDEHGHALYRTSTPHHFFDTGTTSITKALPPNKKHGSATTEIAQIEWEWFRQAEFHINGQTIDAKDFMQSSGILFSKDYTFSAPDGRSYRWSTHLSSCRLEAFDGSTIAEGSGGSSGLLGTMTEGFLDISPGGYHILDAIIITFAFVEGDKQRKKRAARRAA</sequence>
<name>A0A5M3MQP7_CONPW</name>
<dbReference type="OMA" id="AEFHING"/>
<keyword evidence="3" id="KW-1185">Reference proteome</keyword>
<comment type="caution">
    <text evidence="2">The sequence shown here is derived from an EMBL/GenBank/DDBJ whole genome shotgun (WGS) entry which is preliminary data.</text>
</comment>
<dbReference type="EMBL" id="JH711578">
    <property type="protein sequence ID" value="EIW81387.1"/>
    <property type="molecule type" value="Genomic_DNA"/>
</dbReference>
<evidence type="ECO:0000259" key="1">
    <source>
        <dbReference type="Pfam" id="PF20236"/>
    </source>
</evidence>
<proteinExistence type="predicted"/>
<gene>
    <name evidence="2" type="ORF">CONPUDRAFT_73130</name>
</gene>
<evidence type="ECO:0000313" key="2">
    <source>
        <dbReference type="EMBL" id="EIW81387.1"/>
    </source>
</evidence>
<dbReference type="OrthoDB" id="3360976at2759"/>
<dbReference type="Proteomes" id="UP000053558">
    <property type="component" value="Unassembled WGS sequence"/>
</dbReference>
<accession>A0A5M3MQP7</accession>
<dbReference type="Pfam" id="PF20236">
    <property type="entry name" value="DUF6593"/>
    <property type="match status" value="1"/>
</dbReference>
<dbReference type="InterPro" id="IPR046528">
    <property type="entry name" value="DUF6593"/>
</dbReference>